<evidence type="ECO:0000313" key="3">
    <source>
        <dbReference type="Proteomes" id="UP001597241"/>
    </source>
</evidence>
<dbReference type="Proteomes" id="UP001597241">
    <property type="component" value="Unassembled WGS sequence"/>
</dbReference>
<reference evidence="3" key="1">
    <citation type="journal article" date="2019" name="Int. J. Syst. Evol. Microbiol.">
        <title>The Global Catalogue of Microorganisms (GCM) 10K type strain sequencing project: providing services to taxonomists for standard genome sequencing and annotation.</title>
        <authorList>
            <consortium name="The Broad Institute Genomics Platform"/>
            <consortium name="The Broad Institute Genome Sequencing Center for Infectious Disease"/>
            <person name="Wu L."/>
            <person name="Ma J."/>
        </authorList>
    </citation>
    <scope>NUCLEOTIDE SEQUENCE [LARGE SCALE GENOMIC DNA]</scope>
    <source>
        <strain evidence="3">CCUG 62221</strain>
    </source>
</reference>
<sequence length="470" mass="53331">MKILFKIGCFWLCVFSVYAQDKNVVVGVELNTGASTAKTLPFWLTANKYGAIPTSDYGSLNAYIGKGFKQNENDWDIAYKGSFTGYLATENSVFVNELYASVRYKGILLTVGNKYDAVQWEGLSSSNGNFLKSTNSRAMPGINFETNGFVSVGFWKDWFSIKANYAEYLMNDDRIVDGAHAHNKSLHFKFKTSEKFSFSVGLDDWAQWAGTNPVHGELIYDFNAYIRMVLGKARSASDVTSTDKLNALGNHMGNYSIQLHHLGDQFNWDFYWSHPFEDKSGRELQNWPDALYGLAIELKNPKGLVSHLVTEVTYTKNASGSETHYLDENGVDVPKRGRDRYFKNAQYNSGWSYFGRTIGTPYIITEVNEEGVVTGPDLSYNRLLAFNIGTKGFIQEKVAYKMLFSYVHYYAWFDEEFETTPRQFSGFAEFDISSLLNWPIGVEFGTSFDLGNRLPDNVGGFLKIYKRLEF</sequence>
<name>A0ABW3WP91_9FLAO</name>
<protein>
    <recommendedName>
        <fullName evidence="4">Capsule assembly Wzi family protein</fullName>
    </recommendedName>
</protein>
<feature type="signal peptide" evidence="1">
    <location>
        <begin position="1"/>
        <end position="19"/>
    </location>
</feature>
<evidence type="ECO:0008006" key="4">
    <source>
        <dbReference type="Google" id="ProtNLM"/>
    </source>
</evidence>
<dbReference type="EMBL" id="JBHTMV010000004">
    <property type="protein sequence ID" value="MFD1294221.1"/>
    <property type="molecule type" value="Genomic_DNA"/>
</dbReference>
<evidence type="ECO:0000256" key="1">
    <source>
        <dbReference type="SAM" id="SignalP"/>
    </source>
</evidence>
<proteinExistence type="predicted"/>
<gene>
    <name evidence="2" type="ORF">ACFQ5N_10270</name>
</gene>
<keyword evidence="3" id="KW-1185">Reference proteome</keyword>
<evidence type="ECO:0000313" key="2">
    <source>
        <dbReference type="EMBL" id="MFD1294221.1"/>
    </source>
</evidence>
<keyword evidence="1" id="KW-0732">Signal</keyword>
<accession>A0ABW3WP91</accession>
<feature type="chain" id="PRO_5046518977" description="Capsule assembly Wzi family protein" evidence="1">
    <location>
        <begin position="20"/>
        <end position="470"/>
    </location>
</feature>
<dbReference type="InterPro" id="IPR038636">
    <property type="entry name" value="Wzi_sf"/>
</dbReference>
<dbReference type="RefSeq" id="WP_386809412.1">
    <property type="nucleotide sequence ID" value="NZ_JBHTMV010000004.1"/>
</dbReference>
<organism evidence="2 3">
    <name type="scientific">Lutibacter holmesii</name>
    <dbReference type="NCBI Taxonomy" id="1137985"/>
    <lineage>
        <taxon>Bacteria</taxon>
        <taxon>Pseudomonadati</taxon>
        <taxon>Bacteroidota</taxon>
        <taxon>Flavobacteriia</taxon>
        <taxon>Flavobacteriales</taxon>
        <taxon>Flavobacteriaceae</taxon>
        <taxon>Lutibacter</taxon>
    </lineage>
</organism>
<comment type="caution">
    <text evidence="2">The sequence shown here is derived from an EMBL/GenBank/DDBJ whole genome shotgun (WGS) entry which is preliminary data.</text>
</comment>
<dbReference type="Gene3D" id="2.40.160.130">
    <property type="entry name" value="Capsule assembly protein Wzi"/>
    <property type="match status" value="1"/>
</dbReference>